<dbReference type="GO" id="GO:0051123">
    <property type="term" value="P:RNA polymerase II preinitiation complex assembly"/>
    <property type="evidence" value="ECO:0007669"/>
    <property type="project" value="TreeGrafter"/>
</dbReference>
<feature type="region of interest" description="Disordered" evidence="6">
    <location>
        <begin position="1047"/>
        <end position="1082"/>
    </location>
</feature>
<proteinExistence type="predicted"/>
<reference evidence="9 10" key="1">
    <citation type="journal article" date="2023" name="Elife">
        <title>Identification of key yeast species and microbe-microbe interactions impacting larval growth of Drosophila in the wild.</title>
        <authorList>
            <person name="Mure A."/>
            <person name="Sugiura Y."/>
            <person name="Maeda R."/>
            <person name="Honda K."/>
            <person name="Sakurai N."/>
            <person name="Takahashi Y."/>
            <person name="Watada M."/>
            <person name="Katoh T."/>
            <person name="Gotoh A."/>
            <person name="Gotoh Y."/>
            <person name="Taniguchi I."/>
            <person name="Nakamura K."/>
            <person name="Hayashi T."/>
            <person name="Katayama T."/>
            <person name="Uemura T."/>
            <person name="Hattori Y."/>
        </authorList>
    </citation>
    <scope>NUCLEOTIDE SEQUENCE [LARGE SCALE GENOMIC DNA]</scope>
    <source>
        <strain evidence="9 10">KH-74</strain>
    </source>
</reference>
<evidence type="ECO:0000256" key="4">
    <source>
        <dbReference type="ARBA" id="ARBA00023242"/>
    </source>
</evidence>
<dbReference type="InterPro" id="IPR040240">
    <property type="entry name" value="TAF1"/>
</dbReference>
<evidence type="ECO:0000256" key="5">
    <source>
        <dbReference type="SAM" id="Coils"/>
    </source>
</evidence>
<sequence>MGSAKGSSKKGKGKPENDLSNEDAAYNAIFGGNFGSMEIGSFIGSAEDDGRTQHLPNAVDFEDEDELADEELPEEEPAPAQNSMDNSGSTSKGDGGVDEMNSNLMGAAFGNDLPNGVGFVDPLQHGGHQIMDNGMSGEDFHAGNNALFMEMDQTNMLFSNPQADFGDFSKDGVAMGPNLGNAFDSQALPLEYGGTDGLLDTTDIAEQQRLKEEQRQRELVRKQEKVKRDKLLLKYYFPDFKKGKVMKWNKAIYRKTLPYPWHHELLASRPKNTLFPFKVKLHVQADQRRLFKMDANSSDNIKTSSKQKVRRTRGIVQVSLDELYPAEVKELATIENTHQEISEDLLIATDDWDEERMINGASSDEDNALRSIANDAKKIVSKLQDDKTEWEWNEDDLIDAKLKTAKNAELDMNDERLLLLVDDSKRTADKKKPNENETKLTEKSILKKFNISNDEAYEILRKSHQPRIRATISNLNIEHSQPALRLQSPFYKVNPTRSMMRFYHKPRFGQHLRPGMVITFSKLKIRKRKRDKGKDIKESFASSSDLTVGDTAPVYLMEYSEETPMALSRFGMANKLINYYRKVHENDTLRPKLPVGETHVLGVQDKSPFWNFGFVEPGQIVPTLYNNMIRAPVFKHDVSGTDFLLVRSTGNGISNRFFLRNINHIFTVGQTLPVEEIPGPNSRKVTSMKAQRLRMIVYRILNKTPSKSITIEPITRHFPDQDYGQNRQKVKEFMKYQRDGPDKGMWKLKDGEPLLDNESAKKLIAPEQVCEVEAMGQGLQFWEDSENFNYNEDELQLEESLLPWNTSRNFINATQMRSMVQLHGVGDPTGCGEGFSFLKASMKGGFVKSAASKAASKKSGSSSGHGSAVSQQQRAYDEEISKTWYTNAKSLSVSNPFDEIDNPDETNDSNRNVYPHREDKKVLRITRKRRDQNGIIQRQTIVVRDPRVIKGYLKGKDIRQKAKLDVNLLLADNNAEIKNVEEIEMQKKLLQTELASLEKSQQRRAARQNTKKKVVIGEDGKVVKNTNRRCATCGQLGHIRTNKSCPMYHLRDTNGKGSRQGTASATSPSTPMNASASPGTPM</sequence>
<dbReference type="GO" id="GO:0005669">
    <property type="term" value="C:transcription factor TFIID complex"/>
    <property type="evidence" value="ECO:0007669"/>
    <property type="project" value="InterPro"/>
</dbReference>
<evidence type="ECO:0000313" key="10">
    <source>
        <dbReference type="Proteomes" id="UP001377567"/>
    </source>
</evidence>
<feature type="region of interest" description="Disordered" evidence="6">
    <location>
        <begin position="1"/>
        <end position="20"/>
    </location>
</feature>
<feature type="compositionally biased region" description="Polar residues" evidence="6">
    <location>
        <begin position="1055"/>
        <end position="1082"/>
    </location>
</feature>
<feature type="coiled-coil region" evidence="5">
    <location>
        <begin position="973"/>
        <end position="1000"/>
    </location>
</feature>
<dbReference type="GO" id="GO:0004402">
    <property type="term" value="F:histone acetyltransferase activity"/>
    <property type="evidence" value="ECO:0007669"/>
    <property type="project" value="InterPro"/>
</dbReference>
<evidence type="ECO:0000256" key="6">
    <source>
        <dbReference type="SAM" id="MobiDB-lite"/>
    </source>
</evidence>
<dbReference type="EMBL" id="BTGD01000025">
    <property type="protein sequence ID" value="GMM58458.1"/>
    <property type="molecule type" value="Genomic_DNA"/>
</dbReference>
<evidence type="ECO:0000259" key="7">
    <source>
        <dbReference type="Pfam" id="PF12157"/>
    </source>
</evidence>
<evidence type="ECO:0000256" key="3">
    <source>
        <dbReference type="ARBA" id="ARBA00023163"/>
    </source>
</evidence>
<keyword evidence="4" id="KW-0539">Nucleus</keyword>
<dbReference type="Pfam" id="PF15288">
    <property type="entry name" value="zf-CCHC_6"/>
    <property type="match status" value="1"/>
</dbReference>
<dbReference type="Proteomes" id="UP001377567">
    <property type="component" value="Unassembled WGS sequence"/>
</dbReference>
<feature type="region of interest" description="Disordered" evidence="6">
    <location>
        <begin position="40"/>
        <end position="107"/>
    </location>
</feature>
<keyword evidence="2" id="KW-0805">Transcription regulation</keyword>
<dbReference type="InterPro" id="IPR022591">
    <property type="entry name" value="TAF1_HAT_dom"/>
</dbReference>
<keyword evidence="5" id="KW-0175">Coiled coil</keyword>
<accession>A0AAV5S3Y8</accession>
<dbReference type="AlphaFoldDB" id="A0AAV5S3Y8"/>
<dbReference type="GO" id="GO:0017025">
    <property type="term" value="F:TBP-class protein binding"/>
    <property type="evidence" value="ECO:0007669"/>
    <property type="project" value="InterPro"/>
</dbReference>
<evidence type="ECO:0000256" key="2">
    <source>
        <dbReference type="ARBA" id="ARBA00023015"/>
    </source>
</evidence>
<keyword evidence="3" id="KW-0804">Transcription</keyword>
<dbReference type="GO" id="GO:0016251">
    <property type="term" value="F:RNA polymerase II general transcription initiation factor activity"/>
    <property type="evidence" value="ECO:0007669"/>
    <property type="project" value="InterPro"/>
</dbReference>
<dbReference type="PANTHER" id="PTHR13900">
    <property type="entry name" value="TRANSCRIPTION INITIATION FACTOR TFIID"/>
    <property type="match status" value="1"/>
</dbReference>
<comment type="caution">
    <text evidence="9">The sequence shown here is derived from an EMBL/GenBank/DDBJ whole genome shotgun (WGS) entry which is preliminary data.</text>
</comment>
<evidence type="ECO:0000313" key="9">
    <source>
        <dbReference type="EMBL" id="GMM58458.1"/>
    </source>
</evidence>
<organism evidence="9 10">
    <name type="scientific">Maudiozyma humilis</name>
    <name type="common">Sour dough yeast</name>
    <name type="synonym">Kazachstania humilis</name>
    <dbReference type="NCBI Taxonomy" id="51915"/>
    <lineage>
        <taxon>Eukaryota</taxon>
        <taxon>Fungi</taxon>
        <taxon>Dikarya</taxon>
        <taxon>Ascomycota</taxon>
        <taxon>Saccharomycotina</taxon>
        <taxon>Saccharomycetes</taxon>
        <taxon>Saccharomycetales</taxon>
        <taxon>Saccharomycetaceae</taxon>
        <taxon>Maudiozyma</taxon>
    </lineage>
</organism>
<gene>
    <name evidence="9" type="ORF">DAKH74_050750</name>
</gene>
<protein>
    <submittedName>
        <fullName evidence="9">Histone acetyltransferase</fullName>
    </submittedName>
</protein>
<feature type="compositionally biased region" description="Acidic residues" evidence="6">
    <location>
        <begin position="898"/>
        <end position="907"/>
    </location>
</feature>
<dbReference type="PANTHER" id="PTHR13900:SF0">
    <property type="entry name" value="TRANSCRIPTION INITIATION FACTOR TFIID SUBUNIT 1"/>
    <property type="match status" value="1"/>
</dbReference>
<feature type="domain" description="Zinc knuckle" evidence="8">
    <location>
        <begin position="1028"/>
        <end position="1050"/>
    </location>
</feature>
<feature type="compositionally biased region" description="Acidic residues" evidence="6">
    <location>
        <begin position="60"/>
        <end position="77"/>
    </location>
</feature>
<dbReference type="InterPro" id="IPR041670">
    <property type="entry name" value="Znf-CCHC_6"/>
</dbReference>
<feature type="domain" description="Transcription initiation factor TFIID subunit 1 histone acetyltransferase" evidence="7">
    <location>
        <begin position="449"/>
        <end position="891"/>
    </location>
</feature>
<comment type="subcellular location">
    <subcellularLocation>
        <location evidence="1">Nucleus</location>
    </subcellularLocation>
</comment>
<evidence type="ECO:0000256" key="1">
    <source>
        <dbReference type="ARBA" id="ARBA00004123"/>
    </source>
</evidence>
<feature type="region of interest" description="Disordered" evidence="6">
    <location>
        <begin position="895"/>
        <end position="919"/>
    </location>
</feature>
<feature type="compositionally biased region" description="Polar residues" evidence="6">
    <location>
        <begin position="81"/>
        <end position="92"/>
    </location>
</feature>
<name>A0AAV5S3Y8_MAUHU</name>
<dbReference type="Pfam" id="PF12157">
    <property type="entry name" value="DUF3591"/>
    <property type="match status" value="1"/>
</dbReference>
<evidence type="ECO:0000259" key="8">
    <source>
        <dbReference type="Pfam" id="PF15288"/>
    </source>
</evidence>
<keyword evidence="10" id="KW-1185">Reference proteome</keyword>